<dbReference type="PROSITE" id="PS51194">
    <property type="entry name" value="HELICASE_CTER"/>
    <property type="match status" value="1"/>
</dbReference>
<feature type="compositionally biased region" description="Basic and acidic residues" evidence="6">
    <location>
        <begin position="719"/>
        <end position="735"/>
    </location>
</feature>
<feature type="region of interest" description="Disordered" evidence="6">
    <location>
        <begin position="66"/>
        <end position="97"/>
    </location>
</feature>
<dbReference type="PROSITE" id="PS51192">
    <property type="entry name" value="HELICASE_ATP_BIND_1"/>
    <property type="match status" value="1"/>
</dbReference>
<dbReference type="Gene3D" id="3.40.50.300">
    <property type="entry name" value="P-loop containing nucleotide triphosphate hydrolases"/>
    <property type="match status" value="2"/>
</dbReference>
<evidence type="ECO:0000256" key="1">
    <source>
        <dbReference type="ARBA" id="ARBA00022741"/>
    </source>
</evidence>
<dbReference type="EC" id="3.6.4.13" evidence="5"/>
<feature type="region of interest" description="Disordered" evidence="6">
    <location>
        <begin position="109"/>
        <end position="130"/>
    </location>
</feature>
<feature type="domain" description="Helicase C-terminal" evidence="8">
    <location>
        <begin position="431"/>
        <end position="592"/>
    </location>
</feature>
<dbReference type="AlphaFoldDB" id="A0A427XXG6"/>
<evidence type="ECO:0000259" key="8">
    <source>
        <dbReference type="PROSITE" id="PS51194"/>
    </source>
</evidence>
<comment type="function">
    <text evidence="5">RNA helicase.</text>
</comment>
<dbReference type="EMBL" id="RSCE01000004">
    <property type="protein sequence ID" value="RSH83415.1"/>
    <property type="molecule type" value="Genomic_DNA"/>
</dbReference>
<feature type="compositionally biased region" description="Basic and acidic residues" evidence="6">
    <location>
        <begin position="762"/>
        <end position="784"/>
    </location>
</feature>
<dbReference type="GO" id="GO:0003724">
    <property type="term" value="F:RNA helicase activity"/>
    <property type="evidence" value="ECO:0007669"/>
    <property type="project" value="UniProtKB-EC"/>
</dbReference>
<accession>A0A427XXG6</accession>
<dbReference type="Pfam" id="PF00270">
    <property type="entry name" value="DEAD"/>
    <property type="match status" value="1"/>
</dbReference>
<dbReference type="GO" id="GO:0003723">
    <property type="term" value="F:RNA binding"/>
    <property type="evidence" value="ECO:0007669"/>
    <property type="project" value="UniProtKB-UniRule"/>
</dbReference>
<feature type="region of interest" description="Disordered" evidence="6">
    <location>
        <begin position="659"/>
        <end position="784"/>
    </location>
</feature>
<dbReference type="CDD" id="cd18787">
    <property type="entry name" value="SF2_C_DEAD"/>
    <property type="match status" value="1"/>
</dbReference>
<comment type="caution">
    <text evidence="9">The sequence shown here is derived from an EMBL/GenBank/DDBJ whole genome shotgun (WGS) entry which is preliminary data.</text>
</comment>
<evidence type="ECO:0000313" key="10">
    <source>
        <dbReference type="Proteomes" id="UP000279236"/>
    </source>
</evidence>
<keyword evidence="5" id="KW-0347">Helicase</keyword>
<dbReference type="SMART" id="SM00490">
    <property type="entry name" value="HELICc"/>
    <property type="match status" value="1"/>
</dbReference>
<evidence type="ECO:0000256" key="4">
    <source>
        <dbReference type="ARBA" id="ARBA00022884"/>
    </source>
</evidence>
<protein>
    <recommendedName>
        <fullName evidence="5">ATP-dependent RNA helicase</fullName>
        <ecNumber evidence="5">3.6.4.13</ecNumber>
    </recommendedName>
</protein>
<feature type="compositionally biased region" description="Gly residues" evidence="6">
    <location>
        <begin position="674"/>
        <end position="694"/>
    </location>
</feature>
<keyword evidence="3 5" id="KW-0067">ATP-binding</keyword>
<dbReference type="RefSeq" id="XP_028477367.1">
    <property type="nucleotide sequence ID" value="XM_028622475.1"/>
</dbReference>
<dbReference type="SUPFAM" id="SSF52540">
    <property type="entry name" value="P-loop containing nucleoside triphosphate hydrolases"/>
    <property type="match status" value="1"/>
</dbReference>
<evidence type="ECO:0000256" key="3">
    <source>
        <dbReference type="ARBA" id="ARBA00022840"/>
    </source>
</evidence>
<dbReference type="OrthoDB" id="193716at2759"/>
<dbReference type="STRING" id="105984.A0A427XXG6"/>
<reference evidence="9 10" key="1">
    <citation type="submission" date="2018-11" db="EMBL/GenBank/DDBJ databases">
        <title>Genome sequence of Apiotrichum porosum DSM 27194.</title>
        <authorList>
            <person name="Aliyu H."/>
            <person name="Gorte O."/>
            <person name="Ochsenreither K."/>
        </authorList>
    </citation>
    <scope>NUCLEOTIDE SEQUENCE [LARGE SCALE GENOMIC DNA]</scope>
    <source>
        <strain evidence="9 10">DSM 27194</strain>
    </source>
</reference>
<dbReference type="PANTHER" id="PTHR24031">
    <property type="entry name" value="RNA HELICASE"/>
    <property type="match status" value="1"/>
</dbReference>
<comment type="catalytic activity">
    <reaction evidence="5">
        <text>ATP + H2O = ADP + phosphate + H(+)</text>
        <dbReference type="Rhea" id="RHEA:13065"/>
        <dbReference type="ChEBI" id="CHEBI:15377"/>
        <dbReference type="ChEBI" id="CHEBI:15378"/>
        <dbReference type="ChEBI" id="CHEBI:30616"/>
        <dbReference type="ChEBI" id="CHEBI:43474"/>
        <dbReference type="ChEBI" id="CHEBI:456216"/>
        <dbReference type="EC" id="3.6.4.13"/>
    </reaction>
</comment>
<dbReference type="SMART" id="SM00487">
    <property type="entry name" value="DEXDc"/>
    <property type="match status" value="1"/>
</dbReference>
<evidence type="ECO:0000256" key="2">
    <source>
        <dbReference type="ARBA" id="ARBA00022801"/>
    </source>
</evidence>
<dbReference type="Pfam" id="PF00271">
    <property type="entry name" value="Helicase_C"/>
    <property type="match status" value="1"/>
</dbReference>
<sequence>MLPRTALARSSSSLAALLSRPALAPRLISRPVLVATRASFASRSYSANPKLQEAEEEDDFFAGVPVNESRASHRDAGPSRGAGHSRDRAPARSQEDDSFFTPELVQDDGKAANASTASPDDAHGKGSGPAVQLVPFSSLKGRMDHDTLKSLTFKPFNLIAMSEVQKRVLGRMPELAGGKTAMSIVNAETPEETAAREEREKHGREDLLVKAKTGTGKTIAFLVPAIDAREYTTEELANAPDEDGVVPTLATAGMNRREIMRSHVGALVISPTRELATQIANEALKLTTWRKERQVQLLVGGGSRMEQLKKFRSIRYGRKDIVVATPGRLVDLLNEPVVREAIANTDMFILDEADTLLDMGFSRDLEQIVNCLPKERQTFLFSATVSPQIQKIAKNFLKPNYSFIDCVPKNESNVHLHVPQYATVLETPSQQIAHLARLVAHDQLVNKNSKVIVFLPTTKQTMLFATLMREFSEHLPQGLSVHEIHSRLDQDRRSRANERFRRDKRASVLVTSDVSARGVDYPGVTRVIQIGIPQNGDQYVHRVGRTGRGGNTGGRGDLILQPFEAGFLNELSKVPIKDLGVQDLVKEIDTLSADRTDARGIANIDQAVADLLPMLDPEAVNDVFMSLLGYYLAKTDILGIQGHDIYAGIQDWSTEGLGLSQPPHVSPGMLTKLGLGGARRNGGGRGGGGFGGGQRKTFGLNRDNAGGSRGNDRGGFGGDRGDRGSYGGNREDRGQSNRGGFGGREDRGGFGGQSNRSFGGNSRDDVRRAGRDFMQRRNDRTDRY</sequence>
<keyword evidence="4 5" id="KW-0694">RNA-binding</keyword>
<evidence type="ECO:0000313" key="9">
    <source>
        <dbReference type="EMBL" id="RSH83415.1"/>
    </source>
</evidence>
<comment type="domain">
    <text evidence="5">The Q motif is unique to and characteristic of the DEAD box family of RNA helicases and controls ATP binding and hydrolysis.</text>
</comment>
<evidence type="ECO:0000256" key="6">
    <source>
        <dbReference type="SAM" id="MobiDB-lite"/>
    </source>
</evidence>
<dbReference type="InterPro" id="IPR014001">
    <property type="entry name" value="Helicase_ATP-bd"/>
</dbReference>
<name>A0A427XXG6_9TREE</name>
<dbReference type="InterPro" id="IPR001650">
    <property type="entry name" value="Helicase_C-like"/>
</dbReference>
<keyword evidence="1 5" id="KW-0547">Nucleotide-binding</keyword>
<feature type="compositionally biased region" description="Basic and acidic residues" evidence="6">
    <location>
        <begin position="84"/>
        <end position="95"/>
    </location>
</feature>
<proteinExistence type="inferred from homology"/>
<comment type="similarity">
    <text evidence="5">Belongs to the DEAD box helicase family.</text>
</comment>
<dbReference type="InterPro" id="IPR011545">
    <property type="entry name" value="DEAD/DEAH_box_helicase_dom"/>
</dbReference>
<keyword evidence="2 5" id="KW-0378">Hydrolase</keyword>
<dbReference type="Proteomes" id="UP000279236">
    <property type="component" value="Unassembled WGS sequence"/>
</dbReference>
<evidence type="ECO:0000259" key="7">
    <source>
        <dbReference type="PROSITE" id="PS51192"/>
    </source>
</evidence>
<evidence type="ECO:0000256" key="5">
    <source>
        <dbReference type="RuleBase" id="RU365068"/>
    </source>
</evidence>
<dbReference type="GO" id="GO:0005524">
    <property type="term" value="F:ATP binding"/>
    <property type="evidence" value="ECO:0007669"/>
    <property type="project" value="UniProtKB-UniRule"/>
</dbReference>
<feature type="domain" description="Helicase ATP-binding" evidence="7">
    <location>
        <begin position="198"/>
        <end position="403"/>
    </location>
</feature>
<dbReference type="InterPro" id="IPR027417">
    <property type="entry name" value="P-loop_NTPase"/>
</dbReference>
<gene>
    <name evidence="9" type="ORF">EHS24_007099</name>
</gene>
<organism evidence="9 10">
    <name type="scientific">Apiotrichum porosum</name>
    <dbReference type="NCBI Taxonomy" id="105984"/>
    <lineage>
        <taxon>Eukaryota</taxon>
        <taxon>Fungi</taxon>
        <taxon>Dikarya</taxon>
        <taxon>Basidiomycota</taxon>
        <taxon>Agaricomycotina</taxon>
        <taxon>Tremellomycetes</taxon>
        <taxon>Trichosporonales</taxon>
        <taxon>Trichosporonaceae</taxon>
        <taxon>Apiotrichum</taxon>
    </lineage>
</organism>
<dbReference type="GO" id="GO:0016787">
    <property type="term" value="F:hydrolase activity"/>
    <property type="evidence" value="ECO:0007669"/>
    <property type="project" value="UniProtKB-KW"/>
</dbReference>
<dbReference type="GeneID" id="39591642"/>
<feature type="compositionally biased region" description="Gly residues" evidence="6">
    <location>
        <begin position="707"/>
        <end position="718"/>
    </location>
</feature>
<keyword evidence="10" id="KW-1185">Reference proteome</keyword>